<dbReference type="Proteomes" id="UP000001887">
    <property type="component" value="Chromosome"/>
</dbReference>
<dbReference type="GO" id="GO:0032259">
    <property type="term" value="P:methylation"/>
    <property type="evidence" value="ECO:0007669"/>
    <property type="project" value="UniProtKB-KW"/>
</dbReference>
<organism evidence="5 6">
    <name type="scientific">Pirellula staleyi (strain ATCC 27377 / DSM 6068 / ICPB 4128)</name>
    <name type="common">Pirella staleyi</name>
    <dbReference type="NCBI Taxonomy" id="530564"/>
    <lineage>
        <taxon>Bacteria</taxon>
        <taxon>Pseudomonadati</taxon>
        <taxon>Planctomycetota</taxon>
        <taxon>Planctomycetia</taxon>
        <taxon>Pirellulales</taxon>
        <taxon>Pirellulaceae</taxon>
        <taxon>Pirellula</taxon>
    </lineage>
</organism>
<dbReference type="PANTHER" id="PTHR30481:SF4">
    <property type="entry name" value="SITE-SPECIFIC DNA-METHYLTRANSFERASE (ADENINE-SPECIFIC)"/>
    <property type="match status" value="1"/>
</dbReference>
<dbReference type="InterPro" id="IPR012327">
    <property type="entry name" value="MeTrfase_D12"/>
</dbReference>
<dbReference type="GO" id="GO:1904047">
    <property type="term" value="F:S-adenosyl-L-methionine binding"/>
    <property type="evidence" value="ECO:0007669"/>
    <property type="project" value="TreeGrafter"/>
</dbReference>
<dbReference type="OrthoDB" id="9805629at2"/>
<dbReference type="EMBL" id="CP001848">
    <property type="protein sequence ID" value="ADB19095.1"/>
    <property type="molecule type" value="Genomic_DNA"/>
</dbReference>
<dbReference type="InterPro" id="IPR029063">
    <property type="entry name" value="SAM-dependent_MTases_sf"/>
</dbReference>
<feature type="binding site" evidence="4">
    <location>
        <position position="84"/>
    </location>
    <ligand>
        <name>S-adenosyl-L-methionine</name>
        <dbReference type="ChEBI" id="CHEBI:59789"/>
    </ligand>
</feature>
<evidence type="ECO:0000256" key="3">
    <source>
        <dbReference type="ARBA" id="ARBA00022691"/>
    </source>
</evidence>
<accession>D2R610</accession>
<dbReference type="PIRSF" id="PIRSF000398">
    <property type="entry name" value="M_m6A_EcoRV"/>
    <property type="match status" value="1"/>
</dbReference>
<dbReference type="PANTHER" id="PTHR30481">
    <property type="entry name" value="DNA ADENINE METHYLASE"/>
    <property type="match status" value="1"/>
</dbReference>
<dbReference type="SUPFAM" id="SSF53335">
    <property type="entry name" value="S-adenosyl-L-methionine-dependent methyltransferases"/>
    <property type="match status" value="1"/>
</dbReference>
<dbReference type="HOGENOM" id="CLU_063430_1_1_0"/>
<dbReference type="GO" id="GO:0009307">
    <property type="term" value="P:DNA restriction-modification system"/>
    <property type="evidence" value="ECO:0007669"/>
    <property type="project" value="InterPro"/>
</dbReference>
<dbReference type="Pfam" id="PF02086">
    <property type="entry name" value="MethyltransfD12"/>
    <property type="match status" value="1"/>
</dbReference>
<dbReference type="Gene3D" id="3.40.50.150">
    <property type="entry name" value="Vaccinia Virus protein VP39"/>
    <property type="match status" value="2"/>
</dbReference>
<evidence type="ECO:0000256" key="4">
    <source>
        <dbReference type="PIRSR" id="PIRSR000398-1"/>
    </source>
</evidence>
<evidence type="ECO:0000313" key="5">
    <source>
        <dbReference type="EMBL" id="ADB19095.1"/>
    </source>
</evidence>
<feature type="binding site" evidence="4">
    <location>
        <position position="43"/>
    </location>
    <ligand>
        <name>S-adenosyl-L-methionine</name>
        <dbReference type="ChEBI" id="CHEBI:59789"/>
    </ligand>
</feature>
<gene>
    <name evidence="5" type="ordered locus">Psta_4451</name>
</gene>
<evidence type="ECO:0000313" key="6">
    <source>
        <dbReference type="Proteomes" id="UP000001887"/>
    </source>
</evidence>
<dbReference type="GO" id="GO:0043565">
    <property type="term" value="F:sequence-specific DNA binding"/>
    <property type="evidence" value="ECO:0007669"/>
    <property type="project" value="TreeGrafter"/>
</dbReference>
<keyword evidence="1 5" id="KW-0489">Methyltransferase</keyword>
<sequence length="298" mass="33889">MGKPMDNELNEQDLSGSGMIAQTTTSTFNGKGPDAPVAWYGGKYYLARWIIELLPDHRVYVEPYGGMANVLLKKHPSEVEIFNDLDGRVVNLFRVLRDQDKFEELKRLAELTPYSRQQFAELCEIPEPTDPVEKAYWFFVRCRQARGGIGMSNITANAWATSTRTRRGMPEPISKYLSALDGLSDVADRFRRVMVESLPAIELIKKYDGPEVLFYCDPPYLSSTRHDGKAATYHVEMTDADHEALLLQLQKCVGKVVLSGYPSPLYDRLLSNWRRVERPMKVQFSNSGADRVEVLWIG</sequence>
<keyword evidence="2 5" id="KW-0808">Transferase</keyword>
<dbReference type="STRING" id="530564.Psta_4451"/>
<feature type="binding site" evidence="4">
    <location>
        <position position="39"/>
    </location>
    <ligand>
        <name>S-adenosyl-L-methionine</name>
        <dbReference type="ChEBI" id="CHEBI:59789"/>
    </ligand>
</feature>
<dbReference type="KEGG" id="psl:Psta_4451"/>
<dbReference type="REBASE" id="23315">
    <property type="entry name" value="M.PstDORF4451P"/>
</dbReference>
<dbReference type="InterPro" id="IPR012263">
    <property type="entry name" value="M_m6A_EcoRV"/>
</dbReference>
<dbReference type="PRINTS" id="PR00505">
    <property type="entry name" value="D12N6MTFRASE"/>
</dbReference>
<evidence type="ECO:0000256" key="2">
    <source>
        <dbReference type="ARBA" id="ARBA00022679"/>
    </source>
</evidence>
<dbReference type="GO" id="GO:0009007">
    <property type="term" value="F:site-specific DNA-methyltransferase (adenine-specific) activity"/>
    <property type="evidence" value="ECO:0007669"/>
    <property type="project" value="UniProtKB-EC"/>
</dbReference>
<keyword evidence="6" id="KW-1185">Reference proteome</keyword>
<feature type="binding site" evidence="4">
    <location>
        <position position="217"/>
    </location>
    <ligand>
        <name>S-adenosyl-L-methionine</name>
        <dbReference type="ChEBI" id="CHEBI:59789"/>
    </ligand>
</feature>
<keyword evidence="3" id="KW-0949">S-adenosyl-L-methionine</keyword>
<dbReference type="eggNOG" id="COG0338">
    <property type="taxonomic scope" value="Bacteria"/>
</dbReference>
<protein>
    <submittedName>
        <fullName evidence="5">D12 class N6 adenine-specific DNA methyltransferase</fullName>
    </submittedName>
</protein>
<dbReference type="AlphaFoldDB" id="D2R610"/>
<reference evidence="5 6" key="1">
    <citation type="journal article" date="2009" name="Stand. Genomic Sci.">
        <title>Complete genome sequence of Pirellula staleyi type strain (ATCC 27377).</title>
        <authorList>
            <person name="Clum A."/>
            <person name="Tindall B.J."/>
            <person name="Sikorski J."/>
            <person name="Ivanova N."/>
            <person name="Mavrommatis K."/>
            <person name="Lucas S."/>
            <person name="Glavina del Rio T."/>
            <person name="Nolan M."/>
            <person name="Chen F."/>
            <person name="Tice H."/>
            <person name="Pitluck S."/>
            <person name="Cheng J.F."/>
            <person name="Chertkov O."/>
            <person name="Brettin T."/>
            <person name="Han C."/>
            <person name="Detter J.C."/>
            <person name="Kuske C."/>
            <person name="Bruce D."/>
            <person name="Goodwin L."/>
            <person name="Ovchinikova G."/>
            <person name="Pati A."/>
            <person name="Mikhailova N."/>
            <person name="Chen A."/>
            <person name="Palaniappan K."/>
            <person name="Land M."/>
            <person name="Hauser L."/>
            <person name="Chang Y.J."/>
            <person name="Jeffries C.D."/>
            <person name="Chain P."/>
            <person name="Rohde M."/>
            <person name="Goker M."/>
            <person name="Bristow J."/>
            <person name="Eisen J.A."/>
            <person name="Markowitz V."/>
            <person name="Hugenholtz P."/>
            <person name="Kyrpides N.C."/>
            <person name="Klenk H.P."/>
            <person name="Lapidus A."/>
        </authorList>
    </citation>
    <scope>NUCLEOTIDE SEQUENCE [LARGE SCALE GENOMIC DNA]</scope>
    <source>
        <strain evidence="6">ATCC 27377 / DSM 6068 / ICPB 4128</strain>
    </source>
</reference>
<name>D2R610_PIRSD</name>
<proteinExistence type="predicted"/>
<evidence type="ECO:0000256" key="1">
    <source>
        <dbReference type="ARBA" id="ARBA00022603"/>
    </source>
</evidence>
<dbReference type="GO" id="GO:0006298">
    <property type="term" value="P:mismatch repair"/>
    <property type="evidence" value="ECO:0007669"/>
    <property type="project" value="TreeGrafter"/>
</dbReference>